<evidence type="ECO:0000256" key="10">
    <source>
        <dbReference type="ARBA" id="ARBA00049158"/>
    </source>
</evidence>
<sequence>MSSDPHISDIMAFADRLATASAGVTLPLFRTALTADNKAEDGDFDPVTDADREAESVMRTLIRQTYPDHGIEGEEHGGERLDADYVWVLDPIDGTRAFISGLPLWGTLIGLKYRGAPVFGLMHQPFTDETFSGAAFPAAAPLTLYRRGTASGTLRTRECADLSSATISTTSPRMFTGTNLEAYNRVEGQCRLARYGYDCYAYAMVAAGHVDLVVEAGLKPCDIVALVPVIEAAGGVVTSWTGGPVTAGGTAVAAGDPRVHEVALALLNG</sequence>
<organism evidence="12 13">
    <name type="scientific">Pseudochelatococcus lubricantis</name>
    <dbReference type="NCBI Taxonomy" id="1538102"/>
    <lineage>
        <taxon>Bacteria</taxon>
        <taxon>Pseudomonadati</taxon>
        <taxon>Pseudomonadota</taxon>
        <taxon>Alphaproteobacteria</taxon>
        <taxon>Hyphomicrobiales</taxon>
        <taxon>Chelatococcaceae</taxon>
        <taxon>Pseudochelatococcus</taxon>
    </lineage>
</organism>
<dbReference type="Gene3D" id="3.40.190.80">
    <property type="match status" value="1"/>
</dbReference>
<keyword evidence="9" id="KW-0368">Histidine biosynthesis</keyword>
<dbReference type="InterPro" id="IPR051090">
    <property type="entry name" value="Inositol_monoP_superfamily"/>
</dbReference>
<reference evidence="12 13" key="1">
    <citation type="submission" date="2020-03" db="EMBL/GenBank/DDBJ databases">
        <title>Genomic Encyclopedia of Type Strains, Phase IV (KMG-IV): sequencing the most valuable type-strain genomes for metagenomic binning, comparative biology and taxonomic classification.</title>
        <authorList>
            <person name="Goeker M."/>
        </authorList>
    </citation>
    <scope>NUCLEOTIDE SEQUENCE [LARGE SCALE GENOMIC DNA]</scope>
    <source>
        <strain evidence="12 13">DSM 103870</strain>
    </source>
</reference>
<evidence type="ECO:0000256" key="7">
    <source>
        <dbReference type="ARBA" id="ARBA00022801"/>
    </source>
</evidence>
<dbReference type="EC" id="3.1.3.15" evidence="4 11"/>
<comment type="catalytic activity">
    <reaction evidence="10">
        <text>L-histidinol phosphate + H2O = L-histidinol + phosphate</text>
        <dbReference type="Rhea" id="RHEA:14465"/>
        <dbReference type="ChEBI" id="CHEBI:15377"/>
        <dbReference type="ChEBI" id="CHEBI:43474"/>
        <dbReference type="ChEBI" id="CHEBI:57699"/>
        <dbReference type="ChEBI" id="CHEBI:57980"/>
        <dbReference type="EC" id="3.1.3.15"/>
    </reaction>
</comment>
<evidence type="ECO:0000256" key="6">
    <source>
        <dbReference type="ARBA" id="ARBA00022723"/>
    </source>
</evidence>
<dbReference type="Gene3D" id="3.30.540.10">
    <property type="entry name" value="Fructose-1,6-Bisphosphatase, subunit A, domain 1"/>
    <property type="match status" value="1"/>
</dbReference>
<evidence type="ECO:0000313" key="12">
    <source>
        <dbReference type="EMBL" id="NIJ59432.1"/>
    </source>
</evidence>
<name>A0ABX0V2J4_9HYPH</name>
<dbReference type="GO" id="GO:0052834">
    <property type="term" value="F:inositol monophosphate phosphatase activity"/>
    <property type="evidence" value="ECO:0007669"/>
    <property type="project" value="UniProtKB-EC"/>
</dbReference>
<dbReference type="InterPro" id="IPR000760">
    <property type="entry name" value="Inositol_monophosphatase-like"/>
</dbReference>
<comment type="similarity">
    <text evidence="3">Belongs to the inositol monophosphatase superfamily.</text>
</comment>
<evidence type="ECO:0000256" key="3">
    <source>
        <dbReference type="ARBA" id="ARBA00009759"/>
    </source>
</evidence>
<keyword evidence="5" id="KW-0028">Amino-acid biosynthesis</keyword>
<evidence type="ECO:0000256" key="4">
    <source>
        <dbReference type="ARBA" id="ARBA00013085"/>
    </source>
</evidence>
<dbReference type="NCBIfam" id="TIGR02067">
    <property type="entry name" value="his_9_HisN"/>
    <property type="match status" value="1"/>
</dbReference>
<evidence type="ECO:0000256" key="2">
    <source>
        <dbReference type="ARBA" id="ARBA00004970"/>
    </source>
</evidence>
<dbReference type="PANTHER" id="PTHR43200:SF6">
    <property type="entry name" value="3'(2'),5'-BISPHOSPHATE NUCLEOTIDASE"/>
    <property type="match status" value="1"/>
</dbReference>
<dbReference type="CDD" id="cd01641">
    <property type="entry name" value="Bacterial_IMPase_like_1"/>
    <property type="match status" value="1"/>
</dbReference>
<dbReference type="PRINTS" id="PR00377">
    <property type="entry name" value="IMPHPHTASES"/>
</dbReference>
<keyword evidence="7 12" id="KW-0378">Hydrolase</keyword>
<dbReference type="SUPFAM" id="SSF56655">
    <property type="entry name" value="Carbohydrate phosphatase"/>
    <property type="match status" value="1"/>
</dbReference>
<gene>
    <name evidence="12" type="ORF">FHS82_003287</name>
</gene>
<evidence type="ECO:0000256" key="5">
    <source>
        <dbReference type="ARBA" id="ARBA00022605"/>
    </source>
</evidence>
<dbReference type="Proteomes" id="UP001429580">
    <property type="component" value="Unassembled WGS sequence"/>
</dbReference>
<comment type="pathway">
    <text evidence="2">Amino-acid biosynthesis; L-histidine biosynthesis; L-histidine from 5-phospho-alpha-D-ribose 1-diphosphate: step 8/9.</text>
</comment>
<dbReference type="Pfam" id="PF00459">
    <property type="entry name" value="Inositol_P"/>
    <property type="match status" value="1"/>
</dbReference>
<keyword evidence="8" id="KW-0460">Magnesium</keyword>
<dbReference type="EMBL" id="JAASQI010000008">
    <property type="protein sequence ID" value="NIJ59432.1"/>
    <property type="molecule type" value="Genomic_DNA"/>
</dbReference>
<evidence type="ECO:0000256" key="1">
    <source>
        <dbReference type="ARBA" id="ARBA00001946"/>
    </source>
</evidence>
<evidence type="ECO:0000256" key="11">
    <source>
        <dbReference type="NCBIfam" id="TIGR02067"/>
    </source>
</evidence>
<protein>
    <recommendedName>
        <fullName evidence="4 11">Histidinol-phosphatase</fullName>
        <ecNumber evidence="4 11">3.1.3.15</ecNumber>
    </recommendedName>
</protein>
<accession>A0ABX0V2J4</accession>
<evidence type="ECO:0000256" key="8">
    <source>
        <dbReference type="ARBA" id="ARBA00022842"/>
    </source>
</evidence>
<evidence type="ECO:0000313" key="13">
    <source>
        <dbReference type="Proteomes" id="UP001429580"/>
    </source>
</evidence>
<evidence type="ECO:0000256" key="9">
    <source>
        <dbReference type="ARBA" id="ARBA00023102"/>
    </source>
</evidence>
<proteinExistence type="inferred from homology"/>
<dbReference type="PANTHER" id="PTHR43200">
    <property type="entry name" value="PHOSPHATASE"/>
    <property type="match status" value="1"/>
</dbReference>
<dbReference type="InterPro" id="IPR011809">
    <property type="entry name" value="His_9_proposed"/>
</dbReference>
<keyword evidence="13" id="KW-1185">Reference proteome</keyword>
<keyword evidence="6" id="KW-0479">Metal-binding</keyword>
<comment type="cofactor">
    <cofactor evidence="1">
        <name>Mg(2+)</name>
        <dbReference type="ChEBI" id="CHEBI:18420"/>
    </cofactor>
</comment>
<dbReference type="PROSITE" id="PS00629">
    <property type="entry name" value="IMP_1"/>
    <property type="match status" value="1"/>
</dbReference>
<dbReference type="InterPro" id="IPR020583">
    <property type="entry name" value="Inositol_monoP_metal-BS"/>
</dbReference>
<comment type="caution">
    <text evidence="12">The sequence shown here is derived from an EMBL/GenBank/DDBJ whole genome shotgun (WGS) entry which is preliminary data.</text>
</comment>